<dbReference type="RefSeq" id="WP_249333365.1">
    <property type="nucleotide sequence ID" value="NZ_JACRSY010000024.1"/>
</dbReference>
<dbReference type="InterPro" id="IPR008007">
    <property type="entry name" value="Peptidase_M42"/>
</dbReference>
<protein>
    <submittedName>
        <fullName evidence="9">M20/M25/M40 family metallo-hydrolase</fullName>
    </submittedName>
</protein>
<dbReference type="Gene3D" id="3.40.630.10">
    <property type="entry name" value="Zn peptidases"/>
    <property type="match status" value="1"/>
</dbReference>
<evidence type="ECO:0000313" key="10">
    <source>
        <dbReference type="Proteomes" id="UP000655830"/>
    </source>
</evidence>
<dbReference type="EMBL" id="JACRSY010000024">
    <property type="protein sequence ID" value="MBC8580640.1"/>
    <property type="molecule type" value="Genomic_DNA"/>
</dbReference>
<evidence type="ECO:0000313" key="9">
    <source>
        <dbReference type="EMBL" id="MBC8580640.1"/>
    </source>
</evidence>
<evidence type="ECO:0000256" key="3">
    <source>
        <dbReference type="ARBA" id="ARBA00022670"/>
    </source>
</evidence>
<feature type="binding site" evidence="8">
    <location>
        <position position="70"/>
    </location>
    <ligand>
        <name>Zn(2+)</name>
        <dbReference type="ChEBI" id="CHEBI:29105"/>
        <label>1</label>
    </ligand>
</feature>
<dbReference type="InterPro" id="IPR023367">
    <property type="entry name" value="Peptidase_M42_dom2"/>
</dbReference>
<dbReference type="GO" id="GO:0004177">
    <property type="term" value="F:aminopeptidase activity"/>
    <property type="evidence" value="ECO:0007669"/>
    <property type="project" value="UniProtKB-UniRule"/>
</dbReference>
<feature type="active site" description="Proton acceptor" evidence="7">
    <location>
        <position position="214"/>
    </location>
</feature>
<comment type="caution">
    <text evidence="9">The sequence shown here is derived from an EMBL/GenBank/DDBJ whole genome shotgun (WGS) entry which is preliminary data.</text>
</comment>
<feature type="binding site" evidence="8">
    <location>
        <position position="237"/>
    </location>
    <ligand>
        <name>Zn(2+)</name>
        <dbReference type="ChEBI" id="CHEBI:29105"/>
        <label>1</label>
    </ligand>
</feature>
<organism evidence="9 10">
    <name type="scientific">Zhenhengia yiwuensis</name>
    <dbReference type="NCBI Taxonomy" id="2763666"/>
    <lineage>
        <taxon>Bacteria</taxon>
        <taxon>Bacillati</taxon>
        <taxon>Bacillota</taxon>
        <taxon>Clostridia</taxon>
        <taxon>Lachnospirales</taxon>
        <taxon>Lachnospiraceae</taxon>
        <taxon>Zhenhengia</taxon>
    </lineage>
</organism>
<evidence type="ECO:0000256" key="7">
    <source>
        <dbReference type="PIRSR" id="PIRSR001123-1"/>
    </source>
</evidence>
<dbReference type="SUPFAM" id="SSF101821">
    <property type="entry name" value="Aminopeptidase/glucanase lid domain"/>
    <property type="match status" value="1"/>
</dbReference>
<dbReference type="Pfam" id="PF05343">
    <property type="entry name" value="Peptidase_M42"/>
    <property type="match status" value="1"/>
</dbReference>
<comment type="cofactor">
    <cofactor evidence="8">
        <name>a divalent metal cation</name>
        <dbReference type="ChEBI" id="CHEBI:60240"/>
    </cofactor>
    <text evidence="8">Binds 2 divalent metal cations per subunit.</text>
</comment>
<feature type="binding site" evidence="8">
    <location>
        <position position="182"/>
    </location>
    <ligand>
        <name>Zn(2+)</name>
        <dbReference type="ChEBI" id="CHEBI:29105"/>
        <label>1</label>
    </ligand>
</feature>
<keyword evidence="10" id="KW-1185">Reference proteome</keyword>
<feature type="binding site" evidence="8">
    <location>
        <position position="324"/>
    </location>
    <ligand>
        <name>Zn(2+)</name>
        <dbReference type="ChEBI" id="CHEBI:29105"/>
        <label>2</label>
    </ligand>
</feature>
<feature type="binding site" evidence="8">
    <location>
        <position position="215"/>
    </location>
    <ligand>
        <name>Zn(2+)</name>
        <dbReference type="ChEBI" id="CHEBI:29105"/>
        <label>2</label>
    </ligand>
</feature>
<gene>
    <name evidence="9" type="ORF">H8718_14040</name>
</gene>
<name>A0A926IAA2_9FIRM</name>
<evidence type="ECO:0000256" key="5">
    <source>
        <dbReference type="ARBA" id="ARBA00022801"/>
    </source>
</evidence>
<dbReference type="GO" id="GO:0006508">
    <property type="term" value="P:proteolysis"/>
    <property type="evidence" value="ECO:0007669"/>
    <property type="project" value="UniProtKB-KW"/>
</dbReference>
<reference evidence="9" key="1">
    <citation type="submission" date="2020-08" db="EMBL/GenBank/DDBJ databases">
        <title>Genome public.</title>
        <authorList>
            <person name="Liu C."/>
            <person name="Sun Q."/>
        </authorList>
    </citation>
    <scope>NUCLEOTIDE SEQUENCE</scope>
    <source>
        <strain evidence="9">NSJ-12</strain>
    </source>
</reference>
<dbReference type="InterPro" id="IPR051464">
    <property type="entry name" value="Peptidase_M42_aminopept"/>
</dbReference>
<evidence type="ECO:0000256" key="1">
    <source>
        <dbReference type="ARBA" id="ARBA00006272"/>
    </source>
</evidence>
<dbReference type="Proteomes" id="UP000655830">
    <property type="component" value="Unassembled WGS sequence"/>
</dbReference>
<dbReference type="PANTHER" id="PTHR32481:SF0">
    <property type="entry name" value="AMINOPEPTIDASE YPDE-RELATED"/>
    <property type="match status" value="1"/>
</dbReference>
<dbReference type="AlphaFoldDB" id="A0A926IAA2"/>
<proteinExistence type="inferred from homology"/>
<dbReference type="SUPFAM" id="SSF53187">
    <property type="entry name" value="Zn-dependent exopeptidases"/>
    <property type="match status" value="1"/>
</dbReference>
<evidence type="ECO:0000256" key="8">
    <source>
        <dbReference type="PIRSR" id="PIRSR001123-2"/>
    </source>
</evidence>
<dbReference type="PANTHER" id="PTHR32481">
    <property type="entry name" value="AMINOPEPTIDASE"/>
    <property type="match status" value="1"/>
</dbReference>
<dbReference type="PIRSF" id="PIRSF001123">
    <property type="entry name" value="PepA_GA"/>
    <property type="match status" value="1"/>
</dbReference>
<comment type="similarity">
    <text evidence="1 6">Belongs to the peptidase M42 family.</text>
</comment>
<keyword evidence="5" id="KW-0378">Hydrolase</keyword>
<accession>A0A926IAA2</accession>
<keyword evidence="2" id="KW-0031">Aminopeptidase</keyword>
<feature type="binding site" evidence="8">
    <location>
        <position position="182"/>
    </location>
    <ligand>
        <name>Zn(2+)</name>
        <dbReference type="ChEBI" id="CHEBI:29105"/>
        <label>2</label>
    </ligand>
</feature>
<evidence type="ECO:0000256" key="4">
    <source>
        <dbReference type="ARBA" id="ARBA00022723"/>
    </source>
</evidence>
<sequence length="357" mass="39156">MINYTKEESIALIEALSNAKGAPGFEDEVVNIIKKKYGEQFTIQEDSMRNLMIYRKNHAGNKPIIMLDGHSDEVAFIVQSIRPNGTLKFLPLGGWVTQTVPAHKVLIKNSEGHYIEGIIGSRPPHFGGGDGQKLEDMIIDVGATSYEEVVDLFKIEVGAPVVPDTTFSYNKTTEIMLGKAFDNRLGCGCVIETLLALEGLELDVDVVGAISVQEEVGCRGAKVNVKNIKPDIAIIFEGSPADDTFMDRYEAQGCLKKGAQIRHFDRSFIANPRLIEEVKKVAREKEIPYQCAVRSGGGTDAGPIHLELAAVPCLVLGVPVRYAHTHYGYAAMKDYKASIELAVEYIKTLSEETIAKL</sequence>
<keyword evidence="4 8" id="KW-0479">Metal-binding</keyword>
<dbReference type="Gene3D" id="2.40.30.40">
    <property type="entry name" value="Peptidase M42, domain 2"/>
    <property type="match status" value="1"/>
</dbReference>
<evidence type="ECO:0000256" key="6">
    <source>
        <dbReference type="PIRNR" id="PIRNR001123"/>
    </source>
</evidence>
<keyword evidence="3" id="KW-0645">Protease</keyword>
<dbReference type="GO" id="GO:0046872">
    <property type="term" value="F:metal ion binding"/>
    <property type="evidence" value="ECO:0007669"/>
    <property type="project" value="UniProtKB-UniRule"/>
</dbReference>
<evidence type="ECO:0000256" key="2">
    <source>
        <dbReference type="ARBA" id="ARBA00022438"/>
    </source>
</evidence>